<feature type="transmembrane region" description="Helical" evidence="7">
    <location>
        <begin position="436"/>
        <end position="454"/>
    </location>
</feature>
<feature type="transmembrane region" description="Helical" evidence="7">
    <location>
        <begin position="106"/>
        <end position="128"/>
    </location>
</feature>
<organism evidence="9 10">
    <name type="scientific">Saccharopolyspora oryzae</name>
    <dbReference type="NCBI Taxonomy" id="2997343"/>
    <lineage>
        <taxon>Bacteria</taxon>
        <taxon>Bacillati</taxon>
        <taxon>Actinomycetota</taxon>
        <taxon>Actinomycetes</taxon>
        <taxon>Pseudonocardiales</taxon>
        <taxon>Pseudonocardiaceae</taxon>
        <taxon>Saccharopolyspora</taxon>
    </lineage>
</organism>
<keyword evidence="4 7" id="KW-0812">Transmembrane</keyword>
<keyword evidence="5 7" id="KW-1133">Transmembrane helix</keyword>
<keyword evidence="10" id="KW-1185">Reference proteome</keyword>
<dbReference type="PRINTS" id="PR01035">
    <property type="entry name" value="TCRTETA"/>
</dbReference>
<feature type="transmembrane region" description="Helical" evidence="7">
    <location>
        <begin position="256"/>
        <end position="280"/>
    </location>
</feature>
<dbReference type="EMBL" id="JAQGLA010000004">
    <property type="protein sequence ID" value="MDA3624723.1"/>
    <property type="molecule type" value="Genomic_DNA"/>
</dbReference>
<keyword evidence="6 7" id="KW-0472">Membrane</keyword>
<feature type="transmembrane region" description="Helical" evidence="7">
    <location>
        <begin position="331"/>
        <end position="353"/>
    </location>
</feature>
<feature type="transmembrane region" description="Helical" evidence="7">
    <location>
        <begin position="301"/>
        <end position="325"/>
    </location>
</feature>
<sequence length="555" mass="57531">MVADDVDRVLRRGGGPVMASVAESTTAEDSRLPTRGALIAILAGLGLGMFLGALDTMIMASALRTVADQLHGLTLQAWVTTAYLVTMTASAPLYGKLSDIYGRRPLYLAAILLFIAGSLLCGLAQSMYQLAAARAVQGLGAGGLTSLALAVIADISPPDKRSKYQANLGAVFAVASVAGPVLGGFFAGSGEILGVAGWRWIFLINLPIGLAACLLVALLLKVPAKRVQHRVDFGGAITLVLFVFPLLVVAENGREWGWASPLSIGLFALGGIGLVLFLLVERRVGDSALLPGRLFRNLPFAMVNMVNFLGGIGVFAGLALLPLYLQIVKGMSPTAAGLLLLPQSLATTFGARLSSPLMKRFGYQPVLAGGMVVMTAVFAVLGQVGLDTPLWTMVLLVIALGLGLGVFFQVILIAIQDSVPETDIGLASGLYNFSRQIGGVAGTAVFVSLLFGIAGDRVGEQFEAAGPQVQAALSDPAVMSDPANAALAGQLHAQGTVDLNDTSFLAQVDERLAQPVLVALSSSLNTVFLIVGGFLALSVVIALLLRGRGRTAESA</sequence>
<dbReference type="PROSITE" id="PS50850">
    <property type="entry name" value="MFS"/>
    <property type="match status" value="1"/>
</dbReference>
<gene>
    <name evidence="9" type="ORF">OU415_04680</name>
</gene>
<dbReference type="CDD" id="cd17502">
    <property type="entry name" value="MFS_Azr1_MDR_like"/>
    <property type="match status" value="1"/>
</dbReference>
<evidence type="ECO:0000256" key="7">
    <source>
        <dbReference type="SAM" id="Phobius"/>
    </source>
</evidence>
<dbReference type="NCBIfam" id="TIGR00711">
    <property type="entry name" value="efflux_EmrB"/>
    <property type="match status" value="1"/>
</dbReference>
<comment type="caution">
    <text evidence="9">The sequence shown here is derived from an EMBL/GenBank/DDBJ whole genome shotgun (WGS) entry which is preliminary data.</text>
</comment>
<comment type="subcellular location">
    <subcellularLocation>
        <location evidence="1">Cell membrane</location>
        <topology evidence="1">Multi-pass membrane protein</topology>
    </subcellularLocation>
</comment>
<reference evidence="9 10" key="1">
    <citation type="submission" date="2022-11" db="EMBL/GenBank/DDBJ databases">
        <title>Draft genome sequence of Saccharopolyspora sp. WRP15-2 isolated from rhizosphere soils of wild rice in Thailand.</title>
        <authorList>
            <person name="Duangmal K."/>
            <person name="Kammanee S."/>
            <person name="Muangham S."/>
        </authorList>
    </citation>
    <scope>NUCLEOTIDE SEQUENCE [LARGE SCALE GENOMIC DNA]</scope>
    <source>
        <strain evidence="9 10">WRP15-2</strain>
    </source>
</reference>
<feature type="transmembrane region" description="Helical" evidence="7">
    <location>
        <begin position="365"/>
        <end position="384"/>
    </location>
</feature>
<evidence type="ECO:0000256" key="3">
    <source>
        <dbReference type="ARBA" id="ARBA00022475"/>
    </source>
</evidence>
<dbReference type="InterPro" id="IPR011701">
    <property type="entry name" value="MFS"/>
</dbReference>
<dbReference type="RefSeq" id="WP_270947290.1">
    <property type="nucleotide sequence ID" value="NZ_JAQGLA010000004.1"/>
</dbReference>
<dbReference type="InterPro" id="IPR001958">
    <property type="entry name" value="Tet-R_TetA/multi-R_MdtG-like"/>
</dbReference>
<dbReference type="Pfam" id="PF07690">
    <property type="entry name" value="MFS_1"/>
    <property type="match status" value="1"/>
</dbReference>
<dbReference type="PANTHER" id="PTHR23501:SF197">
    <property type="entry name" value="COMD"/>
    <property type="match status" value="1"/>
</dbReference>
<evidence type="ECO:0000313" key="9">
    <source>
        <dbReference type="EMBL" id="MDA3624723.1"/>
    </source>
</evidence>
<dbReference type="Gene3D" id="1.20.1720.10">
    <property type="entry name" value="Multidrug resistance protein D"/>
    <property type="match status" value="1"/>
</dbReference>
<evidence type="ECO:0000256" key="2">
    <source>
        <dbReference type="ARBA" id="ARBA00022448"/>
    </source>
</evidence>
<dbReference type="Gene3D" id="1.20.1250.20">
    <property type="entry name" value="MFS general substrate transporter like domains"/>
    <property type="match status" value="1"/>
</dbReference>
<dbReference type="InterPro" id="IPR020846">
    <property type="entry name" value="MFS_dom"/>
</dbReference>
<proteinExistence type="predicted"/>
<keyword evidence="2" id="KW-0813">Transport</keyword>
<dbReference type="Proteomes" id="UP001210380">
    <property type="component" value="Unassembled WGS sequence"/>
</dbReference>
<feature type="transmembrane region" description="Helical" evidence="7">
    <location>
        <begin position="232"/>
        <end position="250"/>
    </location>
</feature>
<feature type="transmembrane region" description="Helical" evidence="7">
    <location>
        <begin position="75"/>
        <end position="94"/>
    </location>
</feature>
<dbReference type="SUPFAM" id="SSF103473">
    <property type="entry name" value="MFS general substrate transporter"/>
    <property type="match status" value="1"/>
</dbReference>
<evidence type="ECO:0000256" key="5">
    <source>
        <dbReference type="ARBA" id="ARBA00022989"/>
    </source>
</evidence>
<feature type="transmembrane region" description="Helical" evidence="7">
    <location>
        <begin position="200"/>
        <end position="220"/>
    </location>
</feature>
<protein>
    <submittedName>
        <fullName evidence="9">MDR family MFS transporter</fullName>
    </submittedName>
</protein>
<dbReference type="InterPro" id="IPR004638">
    <property type="entry name" value="EmrB-like"/>
</dbReference>
<feature type="domain" description="Major facilitator superfamily (MFS) profile" evidence="8">
    <location>
        <begin position="41"/>
        <end position="550"/>
    </location>
</feature>
<feature type="transmembrane region" description="Helical" evidence="7">
    <location>
        <begin position="526"/>
        <end position="545"/>
    </location>
</feature>
<dbReference type="InterPro" id="IPR036259">
    <property type="entry name" value="MFS_trans_sf"/>
</dbReference>
<evidence type="ECO:0000256" key="6">
    <source>
        <dbReference type="ARBA" id="ARBA00023136"/>
    </source>
</evidence>
<feature type="transmembrane region" description="Helical" evidence="7">
    <location>
        <begin position="37"/>
        <end position="63"/>
    </location>
</feature>
<evidence type="ECO:0000256" key="4">
    <source>
        <dbReference type="ARBA" id="ARBA00022692"/>
    </source>
</evidence>
<evidence type="ECO:0000313" key="10">
    <source>
        <dbReference type="Proteomes" id="UP001210380"/>
    </source>
</evidence>
<dbReference type="PANTHER" id="PTHR23501">
    <property type="entry name" value="MAJOR FACILITATOR SUPERFAMILY"/>
    <property type="match status" value="1"/>
</dbReference>
<name>A0ABT4UT65_9PSEU</name>
<keyword evidence="3" id="KW-1003">Cell membrane</keyword>
<feature type="transmembrane region" description="Helical" evidence="7">
    <location>
        <begin position="134"/>
        <end position="156"/>
    </location>
</feature>
<feature type="transmembrane region" description="Helical" evidence="7">
    <location>
        <begin position="168"/>
        <end position="188"/>
    </location>
</feature>
<evidence type="ECO:0000259" key="8">
    <source>
        <dbReference type="PROSITE" id="PS50850"/>
    </source>
</evidence>
<evidence type="ECO:0000256" key="1">
    <source>
        <dbReference type="ARBA" id="ARBA00004651"/>
    </source>
</evidence>
<accession>A0ABT4UT65</accession>
<feature type="transmembrane region" description="Helical" evidence="7">
    <location>
        <begin position="390"/>
        <end position="415"/>
    </location>
</feature>